<dbReference type="OMA" id="FKWIHLV"/>
<dbReference type="GO" id="GO:0003723">
    <property type="term" value="F:RNA binding"/>
    <property type="evidence" value="ECO:0007669"/>
    <property type="project" value="TreeGrafter"/>
</dbReference>
<dbReference type="AlphaFoldDB" id="A0A8C4X1R3"/>
<sequence>MKRRPQEHQEHVRDEGVEDEVEEEEEVDDEVDAELMDEDVKEERAGGHQAVVPGVVYISYIPPRMRVKHVRHFLSVFGEMGRVFLQPEGESDILGLHYNEGFLILIKKGERRVGLGNVFLPTGKWRRGGGYLHRFHWCHLTERLTYERMVHRQRFRQEISQAKRETNFFAANVDHSKAIARAANKQRKEGGTVLEKTWTFKQKSTEDENLAKAREKINRIEEKTKSSRKLLTQIFGKPAV</sequence>
<dbReference type="GeneTree" id="ENSGT00390000002062"/>
<dbReference type="PANTHER" id="PTHR12311:SF7">
    <property type="entry name" value="ACTIVATOR OF BASAL TRANSCRIPTION 1"/>
    <property type="match status" value="1"/>
</dbReference>
<feature type="compositionally biased region" description="Basic and acidic residues" evidence="2">
    <location>
        <begin position="1"/>
        <end position="15"/>
    </location>
</feature>
<dbReference type="GO" id="GO:0034462">
    <property type="term" value="P:small-subunit processome assembly"/>
    <property type="evidence" value="ECO:0007669"/>
    <property type="project" value="TreeGrafter"/>
</dbReference>
<evidence type="ECO:0000256" key="1">
    <source>
        <dbReference type="SAM" id="Coils"/>
    </source>
</evidence>
<organism evidence="3 4">
    <name type="scientific">Eptatretus burgeri</name>
    <name type="common">Inshore hagfish</name>
    <dbReference type="NCBI Taxonomy" id="7764"/>
    <lineage>
        <taxon>Eukaryota</taxon>
        <taxon>Metazoa</taxon>
        <taxon>Chordata</taxon>
        <taxon>Craniata</taxon>
        <taxon>Vertebrata</taxon>
        <taxon>Cyclostomata</taxon>
        <taxon>Myxini</taxon>
        <taxon>Myxiniformes</taxon>
        <taxon>Myxinidae</taxon>
        <taxon>Eptatretinae</taxon>
        <taxon>Eptatretus</taxon>
    </lineage>
</organism>
<feature type="coiled-coil region" evidence="1">
    <location>
        <begin position="203"/>
        <end position="230"/>
    </location>
</feature>
<dbReference type="Ensembl" id="ENSEBUT00000027617.1">
    <property type="protein sequence ID" value="ENSEBUP00000027041.1"/>
    <property type="gene ID" value="ENSEBUG00000016622.1"/>
</dbReference>
<keyword evidence="1" id="KW-0175">Coiled coil</keyword>
<dbReference type="InterPro" id="IPR039119">
    <property type="entry name" value="ABT1/Esf2"/>
</dbReference>
<keyword evidence="4" id="KW-1185">Reference proteome</keyword>
<reference evidence="3" key="2">
    <citation type="submission" date="2025-09" db="UniProtKB">
        <authorList>
            <consortium name="Ensembl"/>
        </authorList>
    </citation>
    <scope>IDENTIFICATION</scope>
</reference>
<dbReference type="GO" id="GO:0000447">
    <property type="term" value="P:endonucleolytic cleavage in ITS1 to separate SSU-rRNA from 5.8S rRNA and LSU-rRNA from tricistronic rRNA transcript (SSU-rRNA, 5.8S rRNA, LSU-rRNA)"/>
    <property type="evidence" value="ECO:0007669"/>
    <property type="project" value="TreeGrafter"/>
</dbReference>
<dbReference type="GO" id="GO:0005730">
    <property type="term" value="C:nucleolus"/>
    <property type="evidence" value="ECO:0007669"/>
    <property type="project" value="TreeGrafter"/>
</dbReference>
<dbReference type="GO" id="GO:0000472">
    <property type="term" value="P:endonucleolytic cleavage to generate mature 5'-end of SSU-rRNA from (SSU-rRNA, 5.8S rRNA, LSU-rRNA)"/>
    <property type="evidence" value="ECO:0007669"/>
    <property type="project" value="TreeGrafter"/>
</dbReference>
<reference evidence="3" key="1">
    <citation type="submission" date="2025-08" db="UniProtKB">
        <authorList>
            <consortium name="Ensembl"/>
        </authorList>
    </citation>
    <scope>IDENTIFICATION</scope>
</reference>
<dbReference type="Proteomes" id="UP000694388">
    <property type="component" value="Unplaced"/>
</dbReference>
<evidence type="ECO:0000313" key="3">
    <source>
        <dbReference type="Ensembl" id="ENSEBUP00000027041.1"/>
    </source>
</evidence>
<evidence type="ECO:0000256" key="2">
    <source>
        <dbReference type="SAM" id="MobiDB-lite"/>
    </source>
</evidence>
<dbReference type="PANTHER" id="PTHR12311">
    <property type="entry name" value="ACTIVATOR OF BASAL TRANSCRIPTION 1"/>
    <property type="match status" value="1"/>
</dbReference>
<feature type="region of interest" description="Disordered" evidence="2">
    <location>
        <begin position="1"/>
        <end position="32"/>
    </location>
</feature>
<dbReference type="GO" id="GO:0000480">
    <property type="term" value="P:endonucleolytic cleavage in 5'-ETS of tricistronic rRNA transcript (SSU-rRNA, 5.8S rRNA, LSU-rRNA)"/>
    <property type="evidence" value="ECO:0007669"/>
    <property type="project" value="TreeGrafter"/>
</dbReference>
<protein>
    <submittedName>
        <fullName evidence="3">Activator of basal transcription 1</fullName>
    </submittedName>
</protein>
<name>A0A8C4X1R3_EPTBU</name>
<proteinExistence type="predicted"/>
<evidence type="ECO:0000313" key="4">
    <source>
        <dbReference type="Proteomes" id="UP000694388"/>
    </source>
</evidence>
<accession>A0A8C4X1R3</accession>
<feature type="compositionally biased region" description="Acidic residues" evidence="2">
    <location>
        <begin position="16"/>
        <end position="32"/>
    </location>
</feature>